<feature type="region of interest" description="Disordered" evidence="1">
    <location>
        <begin position="1"/>
        <end position="58"/>
    </location>
</feature>
<feature type="region of interest" description="Disordered" evidence="1">
    <location>
        <begin position="111"/>
        <end position="155"/>
    </location>
</feature>
<feature type="compositionally biased region" description="Basic and acidic residues" evidence="1">
    <location>
        <begin position="37"/>
        <end position="52"/>
    </location>
</feature>
<evidence type="ECO:0008006" key="3">
    <source>
        <dbReference type="Google" id="ProtNLM"/>
    </source>
</evidence>
<feature type="compositionally biased region" description="Basic and acidic residues" evidence="1">
    <location>
        <begin position="132"/>
        <end position="148"/>
    </location>
</feature>
<feature type="compositionally biased region" description="Gly residues" evidence="1">
    <location>
        <begin position="313"/>
        <end position="325"/>
    </location>
</feature>
<feature type="region of interest" description="Disordered" evidence="1">
    <location>
        <begin position="252"/>
        <end position="277"/>
    </location>
</feature>
<accession>A0A7S0PJT0</accession>
<reference evidence="2" key="1">
    <citation type="submission" date="2021-01" db="EMBL/GenBank/DDBJ databases">
        <authorList>
            <person name="Corre E."/>
            <person name="Pelletier E."/>
            <person name="Niang G."/>
            <person name="Scheremetjew M."/>
            <person name="Finn R."/>
            <person name="Kale V."/>
            <person name="Holt S."/>
            <person name="Cochrane G."/>
            <person name="Meng A."/>
            <person name="Brown T."/>
            <person name="Cohen L."/>
        </authorList>
    </citation>
    <scope>NUCLEOTIDE SEQUENCE</scope>
    <source>
        <strain evidence="2">B651</strain>
    </source>
</reference>
<dbReference type="AlphaFoldDB" id="A0A7S0PJT0"/>
<feature type="region of interest" description="Disordered" evidence="1">
    <location>
        <begin position="439"/>
        <end position="508"/>
    </location>
</feature>
<feature type="compositionally biased region" description="Polar residues" evidence="1">
    <location>
        <begin position="252"/>
        <end position="276"/>
    </location>
</feature>
<feature type="compositionally biased region" description="Basic and acidic residues" evidence="1">
    <location>
        <begin position="443"/>
        <end position="462"/>
    </location>
</feature>
<protein>
    <recommendedName>
        <fullName evidence="3">Btz domain-containing protein</fullName>
    </recommendedName>
</protein>
<evidence type="ECO:0000313" key="2">
    <source>
        <dbReference type="EMBL" id="CAD8573887.1"/>
    </source>
</evidence>
<sequence>MSDEDRSDRKRRPKNGAGYCKWSEDDDNIGRTGRNGSFDRYRRYDNEHRSRSSSDAASGMNALMLNEDTVRSHSHHLPHYVKFANQSHHSFSDSGSSYVKDMSHLNIHKSCSTASNKSQEHYNNDEDGLSNIREDKPPVQKELSEKDGYYSSGAMSDGNISRRSMLSVESASDSAYAECNRHHCNTSIGGGSIGSAHNAGFYQPSEACKSDIATICSSSMIDEMELSSMLSGENNNNIPNFGGNVQPPCSRSSIFYSSKQKNSGSNLADLPSSSGRHVSMQEPPMVLNDMGPPLSRIIIQQRTDSLTGSRAGSIGGHSSGSGGIGSDVAHIDADDARSMTAEIDGYSVRGIHRDEGQLLSETAQSLQNTTEEENGTVPAPFLESIPHVRNGRVSPGGTVYKGRGVRRYQGRYMNLPLKRFQHNSEMNGEVPRHIAHAMNGHRHRDDSDRKIVPHFLNRDRSRSRSRSGGEYTRRSDYSRNQSYDRQCEKKVSSQRRHSEGRNRGHRHR</sequence>
<feature type="region of interest" description="Disordered" evidence="1">
    <location>
        <begin position="306"/>
        <end position="325"/>
    </location>
</feature>
<proteinExistence type="predicted"/>
<dbReference type="EMBL" id="HBEU01000037">
    <property type="protein sequence ID" value="CAD8573887.1"/>
    <property type="molecule type" value="Transcribed_RNA"/>
</dbReference>
<name>A0A7S0PJT0_9STRA</name>
<organism evidence="2">
    <name type="scientific">Leptocylindrus aporus</name>
    <dbReference type="NCBI Taxonomy" id="1398097"/>
    <lineage>
        <taxon>Eukaryota</taxon>
        <taxon>Sar</taxon>
        <taxon>Stramenopiles</taxon>
        <taxon>Ochrophyta</taxon>
        <taxon>Bacillariophyta</taxon>
        <taxon>Coscinodiscophyceae</taxon>
        <taxon>Chaetocerotophycidae</taxon>
        <taxon>Leptocylindrales</taxon>
        <taxon>Leptocylindraceae</taxon>
        <taxon>Leptocylindrus</taxon>
    </lineage>
</organism>
<evidence type="ECO:0000256" key="1">
    <source>
        <dbReference type="SAM" id="MobiDB-lite"/>
    </source>
</evidence>
<feature type="compositionally biased region" description="Basic and acidic residues" evidence="1">
    <location>
        <begin position="485"/>
        <end position="502"/>
    </location>
</feature>
<gene>
    <name evidence="2" type="ORF">LDAN0322_LOCUS31</name>
</gene>